<evidence type="ECO:0000313" key="3">
    <source>
        <dbReference type="EMBL" id="WUI83489.1"/>
    </source>
</evidence>
<dbReference type="Proteomes" id="UP001346877">
    <property type="component" value="Chromosome"/>
</dbReference>
<evidence type="ECO:0000313" key="1">
    <source>
        <dbReference type="EMBL" id="WUI83046.1"/>
    </source>
</evidence>
<dbReference type="EMBL" id="CP107941">
    <property type="protein sequence ID" value="WUI83383.1"/>
    <property type="molecule type" value="Genomic_DNA"/>
</dbReference>
<dbReference type="EMBL" id="CP107941">
    <property type="protein sequence ID" value="WUI83489.1"/>
    <property type="molecule type" value="Genomic_DNA"/>
</dbReference>
<evidence type="ECO:0000313" key="2">
    <source>
        <dbReference type="EMBL" id="WUI83383.1"/>
    </source>
</evidence>
<keyword evidence="5" id="KW-1185">Reference proteome</keyword>
<dbReference type="RefSeq" id="WP_328371616.1">
    <property type="nucleotide sequence ID" value="NZ_CP107941.1"/>
</dbReference>
<evidence type="ECO:0000313" key="4">
    <source>
        <dbReference type="EMBL" id="WUI83498.1"/>
    </source>
</evidence>
<organism evidence="4 5">
    <name type="scientific">Micromonospora zamorensis</name>
    <dbReference type="NCBI Taxonomy" id="709883"/>
    <lineage>
        <taxon>Bacteria</taxon>
        <taxon>Bacillati</taxon>
        <taxon>Actinomycetota</taxon>
        <taxon>Actinomycetes</taxon>
        <taxon>Micromonosporales</taxon>
        <taxon>Micromonosporaceae</taxon>
        <taxon>Micromonospora</taxon>
    </lineage>
</organism>
<gene>
    <name evidence="1" type="ORF">OG375_01265</name>
    <name evidence="2" type="ORF">OG375_03130</name>
    <name evidence="3" type="ORF">OG375_03705</name>
    <name evidence="4" type="ORF">OG375_03750</name>
</gene>
<evidence type="ECO:0000313" key="5">
    <source>
        <dbReference type="Proteomes" id="UP001346877"/>
    </source>
</evidence>
<sequence length="47" mass="5041">MTWLVVVVESLAAPVLICDGIICQDRGRGCGVALIGREETLGEDLRL</sequence>
<dbReference type="EMBL" id="CP107941">
    <property type="protein sequence ID" value="WUI83498.1"/>
    <property type="molecule type" value="Genomic_DNA"/>
</dbReference>
<dbReference type="EMBL" id="CP107941">
    <property type="protein sequence ID" value="WUI83046.1"/>
    <property type="molecule type" value="Genomic_DNA"/>
</dbReference>
<name>A0ABZ1PK51_9ACTN</name>
<reference evidence="4 5" key="1">
    <citation type="submission" date="2022-10" db="EMBL/GenBank/DDBJ databases">
        <title>The complete genomes of actinobacterial strains from the NBC collection.</title>
        <authorList>
            <person name="Joergensen T.S."/>
            <person name="Alvarez Arevalo M."/>
            <person name="Sterndorff E.B."/>
            <person name="Faurdal D."/>
            <person name="Vuksanovic O."/>
            <person name="Mourched A.-S."/>
            <person name="Charusanti P."/>
            <person name="Shaw S."/>
            <person name="Blin K."/>
            <person name="Weber T."/>
        </authorList>
    </citation>
    <scope>NUCLEOTIDE SEQUENCE [LARGE SCALE GENOMIC DNA]</scope>
    <source>
        <strain evidence="4 5">NBC_00396</strain>
    </source>
</reference>
<accession>A0ABZ1PK51</accession>
<protein>
    <submittedName>
        <fullName evidence="4">Uncharacterized protein</fullName>
    </submittedName>
</protein>
<proteinExistence type="predicted"/>